<feature type="domain" description="Protein kinase" evidence="8">
    <location>
        <begin position="172"/>
        <end position="501"/>
    </location>
</feature>
<keyword evidence="7" id="KW-0812">Transmembrane</keyword>
<protein>
    <recommendedName>
        <fullName evidence="8">Protein kinase domain-containing protein</fullName>
    </recommendedName>
</protein>
<dbReference type="GO" id="GO:0005524">
    <property type="term" value="F:ATP binding"/>
    <property type="evidence" value="ECO:0007669"/>
    <property type="project" value="UniProtKB-UniRule"/>
</dbReference>
<evidence type="ECO:0000256" key="5">
    <source>
        <dbReference type="SAM" id="Coils"/>
    </source>
</evidence>
<feature type="binding site" evidence="4">
    <location>
        <position position="203"/>
    </location>
    <ligand>
        <name>ATP</name>
        <dbReference type="ChEBI" id="CHEBI:30616"/>
    </ligand>
</feature>
<dbReference type="Proteomes" id="UP000623467">
    <property type="component" value="Unassembled WGS sequence"/>
</dbReference>
<evidence type="ECO:0000256" key="2">
    <source>
        <dbReference type="ARBA" id="ARBA00022741"/>
    </source>
</evidence>
<feature type="coiled-coil region" evidence="5">
    <location>
        <begin position="655"/>
        <end position="686"/>
    </location>
</feature>
<evidence type="ECO:0000256" key="3">
    <source>
        <dbReference type="ARBA" id="ARBA00022840"/>
    </source>
</evidence>
<dbReference type="OrthoDB" id="2158884at2759"/>
<keyword evidence="1" id="KW-0418">Kinase</keyword>
<keyword evidence="3 4" id="KW-0067">ATP-binding</keyword>
<comment type="caution">
    <text evidence="9">The sequence shown here is derived from an EMBL/GenBank/DDBJ whole genome shotgun (WGS) entry which is preliminary data.</text>
</comment>
<dbReference type="Gene3D" id="1.10.510.10">
    <property type="entry name" value="Transferase(Phosphotransferase) domain 1"/>
    <property type="match status" value="1"/>
</dbReference>
<dbReference type="PROSITE" id="PS00107">
    <property type="entry name" value="PROTEIN_KINASE_ATP"/>
    <property type="match status" value="1"/>
</dbReference>
<accession>A0A8H7CKN2</accession>
<dbReference type="InterPro" id="IPR017441">
    <property type="entry name" value="Protein_kinase_ATP_BS"/>
</dbReference>
<dbReference type="GO" id="GO:0004674">
    <property type="term" value="F:protein serine/threonine kinase activity"/>
    <property type="evidence" value="ECO:0007669"/>
    <property type="project" value="UniProtKB-KW"/>
</dbReference>
<dbReference type="PANTHER" id="PTHR24055">
    <property type="entry name" value="MITOGEN-ACTIVATED PROTEIN KINASE"/>
    <property type="match status" value="1"/>
</dbReference>
<evidence type="ECO:0000256" key="1">
    <source>
        <dbReference type="ARBA" id="ARBA00022527"/>
    </source>
</evidence>
<dbReference type="InterPro" id="IPR011009">
    <property type="entry name" value="Kinase-like_dom_sf"/>
</dbReference>
<keyword evidence="1" id="KW-0808">Transferase</keyword>
<keyword evidence="1" id="KW-0723">Serine/threonine-protein kinase</keyword>
<dbReference type="Pfam" id="PF00069">
    <property type="entry name" value="Pkinase"/>
    <property type="match status" value="1"/>
</dbReference>
<evidence type="ECO:0000313" key="9">
    <source>
        <dbReference type="EMBL" id="KAF7339477.1"/>
    </source>
</evidence>
<reference evidence="9" key="1">
    <citation type="submission" date="2020-05" db="EMBL/GenBank/DDBJ databases">
        <title>Mycena genomes resolve the evolution of fungal bioluminescence.</title>
        <authorList>
            <person name="Tsai I.J."/>
        </authorList>
    </citation>
    <scope>NUCLEOTIDE SEQUENCE</scope>
    <source>
        <strain evidence="9">160909Yilan</strain>
    </source>
</reference>
<dbReference type="PROSITE" id="PS50011">
    <property type="entry name" value="PROTEIN_KINASE_DOM"/>
    <property type="match status" value="1"/>
</dbReference>
<proteinExistence type="predicted"/>
<keyword evidence="10" id="KW-1185">Reference proteome</keyword>
<evidence type="ECO:0000256" key="4">
    <source>
        <dbReference type="PROSITE-ProRule" id="PRU10141"/>
    </source>
</evidence>
<keyword evidence="2 4" id="KW-0547">Nucleotide-binding</keyword>
<feature type="transmembrane region" description="Helical" evidence="7">
    <location>
        <begin position="20"/>
        <end position="38"/>
    </location>
</feature>
<dbReference type="Gene3D" id="3.30.200.20">
    <property type="entry name" value="Phosphorylase Kinase, domain 1"/>
    <property type="match status" value="1"/>
</dbReference>
<dbReference type="AlphaFoldDB" id="A0A8H7CKN2"/>
<dbReference type="SMART" id="SM00220">
    <property type="entry name" value="S_TKc"/>
    <property type="match status" value="1"/>
</dbReference>
<feature type="compositionally biased region" description="Low complexity" evidence="6">
    <location>
        <begin position="529"/>
        <end position="539"/>
    </location>
</feature>
<feature type="region of interest" description="Disordered" evidence="6">
    <location>
        <begin position="529"/>
        <end position="551"/>
    </location>
</feature>
<gene>
    <name evidence="9" type="ORF">MSAN_02162000</name>
</gene>
<evidence type="ECO:0000313" key="10">
    <source>
        <dbReference type="Proteomes" id="UP000623467"/>
    </source>
</evidence>
<evidence type="ECO:0000259" key="8">
    <source>
        <dbReference type="PROSITE" id="PS50011"/>
    </source>
</evidence>
<name>A0A8H7CKN2_9AGAR</name>
<organism evidence="9 10">
    <name type="scientific">Mycena sanguinolenta</name>
    <dbReference type="NCBI Taxonomy" id="230812"/>
    <lineage>
        <taxon>Eukaryota</taxon>
        <taxon>Fungi</taxon>
        <taxon>Dikarya</taxon>
        <taxon>Basidiomycota</taxon>
        <taxon>Agaricomycotina</taxon>
        <taxon>Agaricomycetes</taxon>
        <taxon>Agaricomycetidae</taxon>
        <taxon>Agaricales</taxon>
        <taxon>Marasmiineae</taxon>
        <taxon>Mycenaceae</taxon>
        <taxon>Mycena</taxon>
    </lineage>
</organism>
<dbReference type="InterPro" id="IPR008271">
    <property type="entry name" value="Ser/Thr_kinase_AS"/>
</dbReference>
<keyword evidence="7" id="KW-1133">Transmembrane helix</keyword>
<dbReference type="EMBL" id="JACAZH010000031">
    <property type="protein sequence ID" value="KAF7339477.1"/>
    <property type="molecule type" value="Genomic_DNA"/>
</dbReference>
<sequence>MDSLRLAFEMDFDAFSFVSPLQLVVLSVFVLLGGLWVLKIQSGSGDRRSDEELVEGAISEPYIELKDSGDIISVPVHPCLDNKPAPSFTPPATLIGVPSSHIDNKQSVLGSCPPAPHSIPVHNPYPNVSSRRLIPPQRPSKAPTILVGVPAVHIHNNQFIVGNSQSRSTRSYTELKSLGDGSFGTCGAGAKPEWAGKRLVAVKRMRKKWEGGWDECKKLKELEALRAIPFHPNIIPLYDFFLQLDTKELYFVFEPMEGNLYHLVKARKGRPFAGGLTSSIFHQMVSGLAHIHSSGYFHRDMKPENVLVTTTGLHDYTSVSPGAPPNAPPEKDVVVIIKLADFGIAREIHSVGPFTEYVSTRWYRAPEVLLMSNNYSSPVDMWALGAIMAELINLRPLFPGMDTMDQLARICDIQGDPSDVYGFDSHNNPVGGGPWPRGIQMAASNGFAFRKTQPKNIYLLFPIEPHFPAVPVSLVHCIRDLLKYDPAARLTSRQCLDHPYLRETLPRNNIPLPPGLRVAASAPSPLRSAVSSAPFSNSSRPHDVDPIPNGRRMYLQPAASTYSSSPSSEASEYAHDVRMYHQPSQATSGFIQEELRSYALAFSVSPDSKPSDGYPMVVHGSPMVPELPDRPHITDPMHDVSREPSSVRQVARHVDAKKNKEAERIQREAEKQRRALAVKMQREQARAVMQKRAQMTQDAVRQFE</sequence>
<keyword evidence="5" id="KW-0175">Coiled coil</keyword>
<dbReference type="InterPro" id="IPR050117">
    <property type="entry name" value="MAPK"/>
</dbReference>
<dbReference type="InterPro" id="IPR000719">
    <property type="entry name" value="Prot_kinase_dom"/>
</dbReference>
<evidence type="ECO:0000256" key="6">
    <source>
        <dbReference type="SAM" id="MobiDB-lite"/>
    </source>
</evidence>
<keyword evidence="7" id="KW-0472">Membrane</keyword>
<dbReference type="PROSITE" id="PS00108">
    <property type="entry name" value="PROTEIN_KINASE_ST"/>
    <property type="match status" value="1"/>
</dbReference>
<dbReference type="SUPFAM" id="SSF56112">
    <property type="entry name" value="Protein kinase-like (PK-like)"/>
    <property type="match status" value="1"/>
</dbReference>
<evidence type="ECO:0000256" key="7">
    <source>
        <dbReference type="SAM" id="Phobius"/>
    </source>
</evidence>